<name>A0A0V0RZ12_9BILA</name>
<dbReference type="AlphaFoldDB" id="A0A0V0RZ12"/>
<evidence type="ECO:0000313" key="1">
    <source>
        <dbReference type="EMBL" id="KRX19599.1"/>
    </source>
</evidence>
<dbReference type="Proteomes" id="UP000054630">
    <property type="component" value="Unassembled WGS sequence"/>
</dbReference>
<keyword evidence="2" id="KW-1185">Reference proteome</keyword>
<proteinExistence type="predicted"/>
<gene>
    <name evidence="1" type="ORF">T07_1972</name>
</gene>
<evidence type="ECO:0000313" key="2">
    <source>
        <dbReference type="Proteomes" id="UP000054630"/>
    </source>
</evidence>
<dbReference type="OrthoDB" id="5914670at2759"/>
<organism evidence="1 2">
    <name type="scientific">Trichinella nelsoni</name>
    <dbReference type="NCBI Taxonomy" id="6336"/>
    <lineage>
        <taxon>Eukaryota</taxon>
        <taxon>Metazoa</taxon>
        <taxon>Ecdysozoa</taxon>
        <taxon>Nematoda</taxon>
        <taxon>Enoplea</taxon>
        <taxon>Dorylaimia</taxon>
        <taxon>Trichinellida</taxon>
        <taxon>Trichinellidae</taxon>
        <taxon>Trichinella</taxon>
    </lineage>
</organism>
<comment type="caution">
    <text evidence="1">The sequence shown here is derived from an EMBL/GenBank/DDBJ whole genome shotgun (WGS) entry which is preliminary data.</text>
</comment>
<sequence>MNAMYNQRAKRFPRLPRDHQDLVLGPEFTRTKSGKTEQGVMETLVNQPLSRNPVAGSIRQKNSKYAEKQRRVMIYIGEYTSGRRTLERFLEALIYLTPEPI</sequence>
<accession>A0A0V0RZ12</accession>
<reference evidence="1 2" key="1">
    <citation type="submission" date="2015-01" db="EMBL/GenBank/DDBJ databases">
        <title>Evolution of Trichinella species and genotypes.</title>
        <authorList>
            <person name="Korhonen P.K."/>
            <person name="Edoardo P."/>
            <person name="Giuseppe L.R."/>
            <person name="Gasser R.B."/>
        </authorList>
    </citation>
    <scope>NUCLEOTIDE SEQUENCE [LARGE SCALE GENOMIC DNA]</scope>
    <source>
        <strain evidence="1">ISS37</strain>
    </source>
</reference>
<dbReference type="EMBL" id="JYDL01000057">
    <property type="protein sequence ID" value="KRX19599.1"/>
    <property type="molecule type" value="Genomic_DNA"/>
</dbReference>
<protein>
    <submittedName>
        <fullName evidence="1">Uncharacterized protein</fullName>
    </submittedName>
</protein>